<gene>
    <name evidence="3" type="ORF">EW026_g1118</name>
</gene>
<evidence type="ECO:0000259" key="2">
    <source>
        <dbReference type="SMART" id="SM00382"/>
    </source>
</evidence>
<dbReference type="EMBL" id="SGPJ01000020">
    <property type="protein sequence ID" value="THH01632.1"/>
    <property type="molecule type" value="Genomic_DNA"/>
</dbReference>
<dbReference type="SUPFAM" id="SSF52540">
    <property type="entry name" value="P-loop containing nucleoside triphosphate hydrolases"/>
    <property type="match status" value="2"/>
</dbReference>
<keyword evidence="4" id="KW-1185">Reference proteome</keyword>
<dbReference type="InterPro" id="IPR003593">
    <property type="entry name" value="AAA+_ATPase"/>
</dbReference>
<dbReference type="PANTHER" id="PTHR46411:SF3">
    <property type="entry name" value="AAA+ ATPASE DOMAIN-CONTAINING PROTEIN"/>
    <property type="match status" value="1"/>
</dbReference>
<reference evidence="3 4" key="1">
    <citation type="submission" date="2019-02" db="EMBL/GenBank/DDBJ databases">
        <title>Genome sequencing of the rare red list fungi Phlebia centrifuga.</title>
        <authorList>
            <person name="Buettner E."/>
            <person name="Kellner H."/>
        </authorList>
    </citation>
    <scope>NUCLEOTIDE SEQUENCE [LARGE SCALE GENOMIC DNA]</scope>
    <source>
        <strain evidence="3 4">DSM 108282</strain>
    </source>
</reference>
<dbReference type="Pfam" id="PF00004">
    <property type="entry name" value="AAA"/>
    <property type="match status" value="2"/>
</dbReference>
<dbReference type="InterPro" id="IPR054289">
    <property type="entry name" value="DUF7025"/>
</dbReference>
<evidence type="ECO:0000256" key="1">
    <source>
        <dbReference type="SAM" id="MobiDB-lite"/>
    </source>
</evidence>
<sequence length="977" mass="111267">MELEEEAKKRIDDSAQYAFTLVRPVKPSDYQGSCWVDIRIHVRSRYFVKAAKVVMKAQRNVAWEANPVKYHQLLAFLPEFKEYASSLAMDELEATTHLDFLIDFMELEYQDQLRELRNLREERRVSFPLLWGAFLPVQLDAKEATLDKCARYTLLCEYVDFSEQVPAMAHVEREILEFTGDVLLSDMAIRPIYVEEQKDKLLETLAKRGQRYWELSKMWCHKRYSTIAWSHKDEPARDLKKVFIGKQRDVVAGKGAGLILNFHGPPGVGKTLTAEVICEVVQRPLYMVGAGDLGTTANDLDIGLRGIFTLATAWKAVVLIDEADVFLEERSTDDLKRNAMVAVFLRQLEYFPGILILTTNRVGSFDNAIRSRIHVSLTFDDLTSRTRERLWRSFLRKAGLNDDQIDGMNIENLFSLPFNGREIKNIIQTASTYASHCGRKIDIKDVLLVTETNKEPFEKKVNGSNPQAVLDADSRHNPQLGAQTESPTSQEAAEISAEAACATVCDDNSARESHIQDVTPFGRKLTVRRVMSMWGGDDVYAEEEDLPTKKVHDSTQYAFTIVRPNSNQGYNRDVAERSIHVRSVYFMKVAKVVMQAQKNVAWDANPVKFKDWQLLAFMPEFKKYSSSLRASPASDPERAEIILHLEFFIDFMELEYNDQLRELYSLQKQNRVSFRLLWGIFVPGILLISQCGQTEEPIAVRLVHVERNKPERFDTGKSPRLSLLCASTDFNAGVPTVVEKEWEIARFDGEMLLTDLPIWPMHADANCGELRKILIERGHRYRELSKESTTDAEIDMMLAPALLHGFSLADRAWLELNVNHVEDITWNPESFDYLEVEQGKKELVRALIQSHIQRSVIFDDIIAGKGIGLILNFHGPPGVGKTLTAEAMCEVVQKPLYMVGAGDLGGTARELDKALNVIFALATEWQAIVLIDEADVFLEKRAMDDLTRNAMVAVFLRQLEYFPRHLDPNNQPAGIFR</sequence>
<dbReference type="Pfam" id="PF22942">
    <property type="entry name" value="DUF7025"/>
    <property type="match status" value="1"/>
</dbReference>
<accession>A0A4S4KSJ9</accession>
<name>A0A4S4KSJ9_9APHY</name>
<evidence type="ECO:0000313" key="3">
    <source>
        <dbReference type="EMBL" id="THH01632.1"/>
    </source>
</evidence>
<protein>
    <recommendedName>
        <fullName evidence="2">AAA+ ATPase domain-containing protein</fullName>
    </recommendedName>
</protein>
<dbReference type="AlphaFoldDB" id="A0A4S4KSJ9"/>
<dbReference type="Gene3D" id="3.40.50.300">
    <property type="entry name" value="P-loop containing nucleotide triphosphate hydrolases"/>
    <property type="match status" value="2"/>
</dbReference>
<dbReference type="GO" id="GO:0005524">
    <property type="term" value="F:ATP binding"/>
    <property type="evidence" value="ECO:0007669"/>
    <property type="project" value="InterPro"/>
</dbReference>
<proteinExistence type="predicted"/>
<feature type="domain" description="AAA+ ATPase" evidence="2">
    <location>
        <begin position="867"/>
        <end position="965"/>
    </location>
</feature>
<feature type="region of interest" description="Disordered" evidence="1">
    <location>
        <begin position="458"/>
        <end position="493"/>
    </location>
</feature>
<dbReference type="PANTHER" id="PTHR46411">
    <property type="entry name" value="FAMILY ATPASE, PUTATIVE-RELATED"/>
    <property type="match status" value="1"/>
</dbReference>
<dbReference type="SMART" id="SM00382">
    <property type="entry name" value="AAA"/>
    <property type="match status" value="2"/>
</dbReference>
<dbReference type="Proteomes" id="UP000309038">
    <property type="component" value="Unassembled WGS sequence"/>
</dbReference>
<feature type="compositionally biased region" description="Polar residues" evidence="1">
    <location>
        <begin position="480"/>
        <end position="490"/>
    </location>
</feature>
<feature type="domain" description="AAA+ ATPase" evidence="2">
    <location>
        <begin position="256"/>
        <end position="383"/>
    </location>
</feature>
<dbReference type="GO" id="GO:0016887">
    <property type="term" value="F:ATP hydrolysis activity"/>
    <property type="evidence" value="ECO:0007669"/>
    <property type="project" value="InterPro"/>
</dbReference>
<dbReference type="InterPro" id="IPR003959">
    <property type="entry name" value="ATPase_AAA_core"/>
</dbReference>
<evidence type="ECO:0000313" key="4">
    <source>
        <dbReference type="Proteomes" id="UP000309038"/>
    </source>
</evidence>
<dbReference type="InterPro" id="IPR027417">
    <property type="entry name" value="P-loop_NTPase"/>
</dbReference>
<comment type="caution">
    <text evidence="3">The sequence shown here is derived from an EMBL/GenBank/DDBJ whole genome shotgun (WGS) entry which is preliminary data.</text>
</comment>
<organism evidence="3 4">
    <name type="scientific">Hermanssonia centrifuga</name>
    <dbReference type="NCBI Taxonomy" id="98765"/>
    <lineage>
        <taxon>Eukaryota</taxon>
        <taxon>Fungi</taxon>
        <taxon>Dikarya</taxon>
        <taxon>Basidiomycota</taxon>
        <taxon>Agaricomycotina</taxon>
        <taxon>Agaricomycetes</taxon>
        <taxon>Polyporales</taxon>
        <taxon>Meruliaceae</taxon>
        <taxon>Hermanssonia</taxon>
    </lineage>
</organism>